<name>A0A7T7ZUQ5_9FIRM</name>
<dbReference type="Proteomes" id="UP000595871">
    <property type="component" value="Chromosome"/>
</dbReference>
<accession>A0A7T7ZUQ5</accession>
<proteinExistence type="predicted"/>
<evidence type="ECO:0000256" key="1">
    <source>
        <dbReference type="SAM" id="SignalP"/>
    </source>
</evidence>
<reference evidence="2 3" key="1">
    <citation type="submission" date="2020-12" db="EMBL/GenBank/DDBJ databases">
        <title>FDA dAtabase for Regulatory Grade micrObial Sequences (FDA-ARGOS): Supporting development and validation of Infectious Disease Dx tests.</title>
        <authorList>
            <person name="Sproer C."/>
            <person name="Gronow S."/>
            <person name="Severitt S."/>
            <person name="Schroder I."/>
            <person name="Tallon L."/>
            <person name="Sadzewicz L."/>
            <person name="Zhao X."/>
            <person name="Boylan J."/>
            <person name="Ott S."/>
            <person name="Bowen H."/>
            <person name="Vavikolanu K."/>
            <person name="Mehta A."/>
            <person name="Aluvathingal J."/>
            <person name="Nadendla S."/>
            <person name="Lowell S."/>
            <person name="Myers T."/>
            <person name="Yan Y."/>
            <person name="Sichtig H."/>
        </authorList>
    </citation>
    <scope>NUCLEOTIDE SEQUENCE [LARGE SCALE GENOMIC DNA]</scope>
    <source>
        <strain evidence="2 3">FDAARGOS_989</strain>
    </source>
</reference>
<feature type="signal peptide" evidence="1">
    <location>
        <begin position="1"/>
        <end position="27"/>
    </location>
</feature>
<dbReference type="KEGG" id="aob:I6H46_04860"/>
<dbReference type="EMBL" id="CP067016">
    <property type="protein sequence ID" value="QQN55284.1"/>
    <property type="molecule type" value="Genomic_DNA"/>
</dbReference>
<gene>
    <name evidence="2" type="ORF">I6H46_04860</name>
</gene>
<feature type="chain" id="PRO_5032918552" evidence="1">
    <location>
        <begin position="28"/>
        <end position="121"/>
    </location>
</feature>
<dbReference type="AlphaFoldDB" id="A0A7T7ZUQ5"/>
<evidence type="ECO:0000313" key="3">
    <source>
        <dbReference type="Proteomes" id="UP000595871"/>
    </source>
</evidence>
<protein>
    <submittedName>
        <fullName evidence="2">Uncharacterized protein</fullName>
    </submittedName>
</protein>
<keyword evidence="1" id="KW-0732">Signal</keyword>
<sequence length="121" mass="13937">MKSKKNKKIILTLLLAIILLGTNIALASYTKRDDDSDDIYIDKINESIVKKPTELDESKDIEEQLENPKYPDIYTYRWDYKIGVKENGLDKDKIIFQPYIASVGENASPEEKKNVEKNKLA</sequence>
<evidence type="ECO:0000313" key="2">
    <source>
        <dbReference type="EMBL" id="QQN55284.1"/>
    </source>
</evidence>
<organism evidence="2 3">
    <name type="scientific">Anaerococcus obesiensis</name>
    <dbReference type="NCBI Taxonomy" id="1287640"/>
    <lineage>
        <taxon>Bacteria</taxon>
        <taxon>Bacillati</taxon>
        <taxon>Bacillota</taxon>
        <taxon>Tissierellia</taxon>
        <taxon>Tissierellales</taxon>
        <taxon>Peptoniphilaceae</taxon>
        <taxon>Anaerococcus</taxon>
    </lineage>
</organism>
<keyword evidence="3" id="KW-1185">Reference proteome</keyword>
<dbReference type="RefSeq" id="WP_200225469.1">
    <property type="nucleotide sequence ID" value="NZ_CP067016.1"/>
</dbReference>